<evidence type="ECO:0000256" key="3">
    <source>
        <dbReference type="ARBA" id="ARBA00022692"/>
    </source>
</evidence>
<dbReference type="Proteomes" id="UP000241848">
    <property type="component" value="Unassembled WGS sequence"/>
</dbReference>
<feature type="transmembrane region" description="Helical" evidence="7">
    <location>
        <begin position="439"/>
        <end position="458"/>
    </location>
</feature>
<evidence type="ECO:0000256" key="1">
    <source>
        <dbReference type="ARBA" id="ARBA00004651"/>
    </source>
</evidence>
<feature type="transmembrane region" description="Helical" evidence="7">
    <location>
        <begin position="272"/>
        <end position="295"/>
    </location>
</feature>
<feature type="transmembrane region" description="Helical" evidence="7">
    <location>
        <begin position="149"/>
        <end position="174"/>
    </location>
</feature>
<dbReference type="PANTHER" id="PTHR42770">
    <property type="entry name" value="AMINO ACID TRANSPORTER-RELATED"/>
    <property type="match status" value="1"/>
</dbReference>
<dbReference type="EMBL" id="PXYV01000041">
    <property type="protein sequence ID" value="PSR21154.1"/>
    <property type="molecule type" value="Genomic_DNA"/>
</dbReference>
<evidence type="ECO:0000256" key="4">
    <source>
        <dbReference type="ARBA" id="ARBA00022989"/>
    </source>
</evidence>
<comment type="subcellular location">
    <subcellularLocation>
        <location evidence="1">Cell membrane</location>
        <topology evidence="1">Multi-pass membrane protein</topology>
    </subcellularLocation>
</comment>
<evidence type="ECO:0000256" key="6">
    <source>
        <dbReference type="SAM" id="MobiDB-lite"/>
    </source>
</evidence>
<feature type="transmembrane region" description="Helical" evidence="7">
    <location>
        <begin position="61"/>
        <end position="79"/>
    </location>
</feature>
<dbReference type="AlphaFoldDB" id="A0A2T2WFY5"/>
<feature type="compositionally biased region" description="Polar residues" evidence="6">
    <location>
        <begin position="16"/>
        <end position="25"/>
    </location>
</feature>
<feature type="transmembrane region" description="Helical" evidence="7">
    <location>
        <begin position="479"/>
        <end position="499"/>
    </location>
</feature>
<dbReference type="InterPro" id="IPR050367">
    <property type="entry name" value="APC_superfamily"/>
</dbReference>
<feature type="transmembrane region" description="Helical" evidence="7">
    <location>
        <begin position="411"/>
        <end position="433"/>
    </location>
</feature>
<dbReference type="GO" id="GO:0005886">
    <property type="term" value="C:plasma membrane"/>
    <property type="evidence" value="ECO:0007669"/>
    <property type="project" value="UniProtKB-SubCell"/>
</dbReference>
<keyword evidence="5 7" id="KW-0472">Membrane</keyword>
<feature type="transmembrane region" description="Helical" evidence="7">
    <location>
        <begin position="217"/>
        <end position="240"/>
    </location>
</feature>
<evidence type="ECO:0000313" key="9">
    <source>
        <dbReference type="Proteomes" id="UP000241848"/>
    </source>
</evidence>
<dbReference type="PIRSF" id="PIRSF006060">
    <property type="entry name" value="AA_transporter"/>
    <property type="match status" value="1"/>
</dbReference>
<feature type="region of interest" description="Disordered" evidence="6">
    <location>
        <begin position="1"/>
        <end position="39"/>
    </location>
</feature>
<feature type="compositionally biased region" description="Basic and acidic residues" evidence="6">
    <location>
        <begin position="1"/>
        <end position="13"/>
    </location>
</feature>
<feature type="transmembrane region" description="Helical" evidence="7">
    <location>
        <begin position="350"/>
        <end position="373"/>
    </location>
</feature>
<keyword evidence="3 7" id="KW-0812">Transmembrane</keyword>
<dbReference type="InterPro" id="IPR002293">
    <property type="entry name" value="AA/rel_permease1"/>
</dbReference>
<dbReference type="Gene3D" id="1.20.1740.10">
    <property type="entry name" value="Amino acid/polyamine transporter I"/>
    <property type="match status" value="1"/>
</dbReference>
<name>A0A2T2WFY5_9FIRM</name>
<gene>
    <name evidence="8" type="ORF">C7B45_12070</name>
</gene>
<accession>A0A2T2WFY5</accession>
<reference evidence="8 9" key="1">
    <citation type="journal article" date="2014" name="BMC Genomics">
        <title>Comparison of environmental and isolate Sulfobacillus genomes reveals diverse carbon, sulfur, nitrogen, and hydrogen metabolisms.</title>
        <authorList>
            <person name="Justice N.B."/>
            <person name="Norman A."/>
            <person name="Brown C.T."/>
            <person name="Singh A."/>
            <person name="Thomas B.C."/>
            <person name="Banfield J.F."/>
        </authorList>
    </citation>
    <scope>NUCLEOTIDE SEQUENCE [LARGE SCALE GENOMIC DNA]</scope>
    <source>
        <strain evidence="8">AMDSBA3</strain>
    </source>
</reference>
<dbReference type="GO" id="GO:0022857">
    <property type="term" value="F:transmembrane transporter activity"/>
    <property type="evidence" value="ECO:0007669"/>
    <property type="project" value="InterPro"/>
</dbReference>
<comment type="caution">
    <text evidence="8">The sequence shown here is derived from an EMBL/GenBank/DDBJ whole genome shotgun (WGS) entry which is preliminary data.</text>
</comment>
<feature type="transmembrane region" description="Helical" evidence="7">
    <location>
        <begin position="505"/>
        <end position="527"/>
    </location>
</feature>
<evidence type="ECO:0000313" key="8">
    <source>
        <dbReference type="EMBL" id="PSR21154.1"/>
    </source>
</evidence>
<sequence>MDHRKRTPSERLVLDQSDSQPSQRKFSFGYPHPSQSGSSDGKMILGSGGFMLDLDAEKRQAYQLAKVVGVVAIMASALSQEYGSGINYVATQTLSVYPAIMNLVPVAMFVTGLFYLPKVLLFMRYGRTMPRAGGSYVWITRSLGMRVGFIVHFLWWISLAFAMGVLAFTFGTFLSAGLTSAGIGGGVFFVTAWGHILCGAVAIWLIFWLHYRGIGNYAALVTILMGVVILTAGLVVGIGFSHSPANVLAAAHTQLHVTLVAPAHPGSFSLSAFLSVCTLFIFAYGGISAAPFLGGEAKDGTRSVPQGILWGWIAAIVLFTAVALAVFHAAPWWALLGLINHGDTAYATTPGLVGLLGGHVLGAVVNLLVALIVGKTLAPQMMGTSRIVFAWAEDHLFPTRFAQGSRFQTPAAALLLAAIIGTFSLVQSSLIGWSIGVTFRSIAILLILALLGISVLHLRWGSRFRSKAWTPVITQGWGILVLAGLAIVIAAVLISSVIVTPHTAWYFQPAFQAAVALVIGIVLYEWFRVRAQDQGITIATIADELPLE</sequence>
<dbReference type="Pfam" id="PF13520">
    <property type="entry name" value="AA_permease_2"/>
    <property type="match status" value="1"/>
</dbReference>
<feature type="transmembrane region" description="Helical" evidence="7">
    <location>
        <begin position="186"/>
        <end position="210"/>
    </location>
</feature>
<feature type="transmembrane region" description="Helical" evidence="7">
    <location>
        <begin position="99"/>
        <end position="121"/>
    </location>
</feature>
<proteinExistence type="predicted"/>
<organism evidence="8 9">
    <name type="scientific">Sulfobacillus acidophilus</name>
    <dbReference type="NCBI Taxonomy" id="53633"/>
    <lineage>
        <taxon>Bacteria</taxon>
        <taxon>Bacillati</taxon>
        <taxon>Bacillota</taxon>
        <taxon>Clostridia</taxon>
        <taxon>Eubacteriales</taxon>
        <taxon>Clostridiales Family XVII. Incertae Sedis</taxon>
        <taxon>Sulfobacillus</taxon>
    </lineage>
</organism>
<evidence type="ECO:0000256" key="5">
    <source>
        <dbReference type="ARBA" id="ARBA00023136"/>
    </source>
</evidence>
<evidence type="ECO:0000256" key="2">
    <source>
        <dbReference type="ARBA" id="ARBA00022475"/>
    </source>
</evidence>
<feature type="transmembrane region" description="Helical" evidence="7">
    <location>
        <begin position="307"/>
        <end position="330"/>
    </location>
</feature>
<evidence type="ECO:0000256" key="7">
    <source>
        <dbReference type="SAM" id="Phobius"/>
    </source>
</evidence>
<keyword evidence="4 7" id="KW-1133">Transmembrane helix</keyword>
<dbReference type="PANTHER" id="PTHR42770:SF7">
    <property type="entry name" value="MEMBRANE PROTEIN"/>
    <property type="match status" value="1"/>
</dbReference>
<keyword evidence="2" id="KW-1003">Cell membrane</keyword>
<protein>
    <submittedName>
        <fullName evidence="8">Amino acid permease</fullName>
    </submittedName>
</protein>